<dbReference type="Pfam" id="PF12028">
    <property type="entry name" value="DUF3515"/>
    <property type="match status" value="1"/>
</dbReference>
<dbReference type="RefSeq" id="WP_230068295.1">
    <property type="nucleotide sequence ID" value="NZ_BAABLL010000017.1"/>
</dbReference>
<accession>A0ABV8R5S1</accession>
<dbReference type="InterPro" id="IPR021903">
    <property type="entry name" value="DUF3515"/>
</dbReference>
<keyword evidence="3" id="KW-1185">Reference proteome</keyword>
<protein>
    <submittedName>
        <fullName evidence="2">DUF3515 domain-containing protein</fullName>
    </submittedName>
</protein>
<dbReference type="EMBL" id="JBHSCQ010000024">
    <property type="protein sequence ID" value="MFC4267202.1"/>
    <property type="molecule type" value="Genomic_DNA"/>
</dbReference>
<feature type="transmembrane region" description="Helical" evidence="1">
    <location>
        <begin position="21"/>
        <end position="44"/>
    </location>
</feature>
<keyword evidence="1" id="KW-0812">Transmembrane</keyword>
<evidence type="ECO:0000313" key="2">
    <source>
        <dbReference type="EMBL" id="MFC4267202.1"/>
    </source>
</evidence>
<comment type="caution">
    <text evidence="2">The sequence shown here is derived from an EMBL/GenBank/DDBJ whole genome shotgun (WGS) entry which is preliminary data.</text>
</comment>
<organism evidence="2 3">
    <name type="scientific">Arthrobacter cryoconiti</name>
    <dbReference type="NCBI Taxonomy" id="748907"/>
    <lineage>
        <taxon>Bacteria</taxon>
        <taxon>Bacillati</taxon>
        <taxon>Actinomycetota</taxon>
        <taxon>Actinomycetes</taxon>
        <taxon>Micrococcales</taxon>
        <taxon>Micrococcaceae</taxon>
        <taxon>Arthrobacter</taxon>
    </lineage>
</organism>
<gene>
    <name evidence="2" type="ORF">ACFOW9_16460</name>
</gene>
<keyword evidence="1" id="KW-0472">Membrane</keyword>
<sequence length="177" mass="17900">MSAPRVEELRRGQQQGDRRSGITLPSIAILALLAVAVSGCTAAVDIKAAPDASNPGCATILSHLPDTIAGLSRRETTGISTAAWGSPSGVVLRCGVAVPGPTTLPCGTVNGVDWIVQESGTTRTLTSYGRTPATEVILTVDDSHAGAVPAALGSAISLLPATRRCVGHADVLALPTD</sequence>
<reference evidence="3" key="1">
    <citation type="journal article" date="2019" name="Int. J. Syst. Evol. Microbiol.">
        <title>The Global Catalogue of Microorganisms (GCM) 10K type strain sequencing project: providing services to taxonomists for standard genome sequencing and annotation.</title>
        <authorList>
            <consortium name="The Broad Institute Genomics Platform"/>
            <consortium name="The Broad Institute Genome Sequencing Center for Infectious Disease"/>
            <person name="Wu L."/>
            <person name="Ma J."/>
        </authorList>
    </citation>
    <scope>NUCLEOTIDE SEQUENCE [LARGE SCALE GENOMIC DNA]</scope>
    <source>
        <strain evidence="3">CGMCC 1.10698</strain>
    </source>
</reference>
<evidence type="ECO:0000256" key="1">
    <source>
        <dbReference type="SAM" id="Phobius"/>
    </source>
</evidence>
<dbReference type="Proteomes" id="UP001595773">
    <property type="component" value="Unassembled WGS sequence"/>
</dbReference>
<keyword evidence="1" id="KW-1133">Transmembrane helix</keyword>
<proteinExistence type="predicted"/>
<name>A0ABV8R5S1_9MICC</name>
<evidence type="ECO:0000313" key="3">
    <source>
        <dbReference type="Proteomes" id="UP001595773"/>
    </source>
</evidence>